<organism evidence="2 3">
    <name type="scientific">Planobacterium oryzisoli</name>
    <dbReference type="NCBI Taxonomy" id="2771435"/>
    <lineage>
        <taxon>Bacteria</taxon>
        <taxon>Pseudomonadati</taxon>
        <taxon>Bacteroidota</taxon>
        <taxon>Flavobacteriia</taxon>
        <taxon>Flavobacteriales</taxon>
        <taxon>Weeksellaceae</taxon>
        <taxon>Chryseobacterium group</taxon>
        <taxon>Chryseobacterium</taxon>
    </lineage>
</organism>
<dbReference type="RefSeq" id="WP_194738230.1">
    <property type="nucleotide sequence ID" value="NZ_JADKYY010000001.1"/>
</dbReference>
<name>A0A930YTY3_9FLAO</name>
<accession>A0A930YTY3</accession>
<evidence type="ECO:0000256" key="1">
    <source>
        <dbReference type="SAM" id="MobiDB-lite"/>
    </source>
</evidence>
<feature type="compositionally biased region" description="Basic and acidic residues" evidence="1">
    <location>
        <begin position="57"/>
        <end position="66"/>
    </location>
</feature>
<reference evidence="2" key="1">
    <citation type="submission" date="2020-11" db="EMBL/GenBank/DDBJ databases">
        <title>Genome seq and assembly of Planobacterium sp.</title>
        <authorList>
            <person name="Chhetri G."/>
        </authorList>
    </citation>
    <scope>NUCLEOTIDE SEQUENCE</scope>
    <source>
        <strain evidence="2">GCR5</strain>
    </source>
</reference>
<gene>
    <name evidence="2" type="ORF">IC612_00620</name>
</gene>
<feature type="region of interest" description="Disordered" evidence="1">
    <location>
        <begin position="1"/>
        <end position="66"/>
    </location>
</feature>
<comment type="caution">
    <text evidence="2">The sequence shown here is derived from an EMBL/GenBank/DDBJ whole genome shotgun (WGS) entry which is preliminary data.</text>
</comment>
<dbReference type="EMBL" id="JADKYY010000001">
    <property type="protein sequence ID" value="MBF5026299.1"/>
    <property type="molecule type" value="Genomic_DNA"/>
</dbReference>
<keyword evidence="3" id="KW-1185">Reference proteome</keyword>
<evidence type="ECO:0000313" key="3">
    <source>
        <dbReference type="Proteomes" id="UP000694480"/>
    </source>
</evidence>
<feature type="compositionally biased region" description="Basic and acidic residues" evidence="1">
    <location>
        <begin position="1"/>
        <end position="26"/>
    </location>
</feature>
<protein>
    <submittedName>
        <fullName evidence="2">Uncharacterized protein</fullName>
    </submittedName>
</protein>
<dbReference type="AlphaFoldDB" id="A0A930YTY3"/>
<proteinExistence type="predicted"/>
<dbReference type="Proteomes" id="UP000694480">
    <property type="component" value="Unassembled WGS sequence"/>
</dbReference>
<evidence type="ECO:0000313" key="2">
    <source>
        <dbReference type="EMBL" id="MBF5026299.1"/>
    </source>
</evidence>
<sequence length="66" mass="7423">MIHHDSHPKDNTDFEHTNESERKKQNQDFPNIPPASENQSPPDITKEDVSDSSDTADSGKTDNTED</sequence>